<organism evidence="1 2">
    <name type="scientific">Crassaminicella thermophila</name>
    <dbReference type="NCBI Taxonomy" id="2599308"/>
    <lineage>
        <taxon>Bacteria</taxon>
        <taxon>Bacillati</taxon>
        <taxon>Bacillota</taxon>
        <taxon>Clostridia</taxon>
        <taxon>Eubacteriales</taxon>
        <taxon>Clostridiaceae</taxon>
        <taxon>Crassaminicella</taxon>
    </lineage>
</organism>
<dbReference type="OrthoDB" id="3035981at2"/>
<evidence type="ECO:0000313" key="1">
    <source>
        <dbReference type="EMBL" id="QEK12754.1"/>
    </source>
</evidence>
<evidence type="ECO:0000313" key="2">
    <source>
        <dbReference type="Proteomes" id="UP000324646"/>
    </source>
</evidence>
<protein>
    <submittedName>
        <fullName evidence="1">Uncharacterized protein</fullName>
    </submittedName>
</protein>
<keyword evidence="2" id="KW-1185">Reference proteome</keyword>
<dbReference type="KEGG" id="crs:FQB35_10665"/>
<name>A0A5C0SH67_CRATE</name>
<proteinExistence type="predicted"/>
<dbReference type="EMBL" id="CP042243">
    <property type="protein sequence ID" value="QEK12754.1"/>
    <property type="molecule type" value="Genomic_DNA"/>
</dbReference>
<reference evidence="1 2" key="1">
    <citation type="submission" date="2019-07" db="EMBL/GenBank/DDBJ databases">
        <title>Complete genome of Crassaminicella thermophila SY095.</title>
        <authorList>
            <person name="Li X."/>
        </authorList>
    </citation>
    <scope>NUCLEOTIDE SEQUENCE [LARGE SCALE GENOMIC DNA]</scope>
    <source>
        <strain evidence="1 2">SY095</strain>
    </source>
</reference>
<gene>
    <name evidence="1" type="ORF">FQB35_10665</name>
</gene>
<sequence>MSKNLKENIRETGNLVEEYMQGNVRIRIFDSAYINRSKEDIDRTLERITQIAKRVANKSVQ</sequence>
<dbReference type="Proteomes" id="UP000324646">
    <property type="component" value="Chromosome"/>
</dbReference>
<accession>A0A5C0SH67</accession>
<dbReference type="AlphaFoldDB" id="A0A5C0SH67"/>
<dbReference type="RefSeq" id="WP_148809891.1">
    <property type="nucleotide sequence ID" value="NZ_CP042243.1"/>
</dbReference>